<feature type="region of interest" description="Disordered" evidence="3">
    <location>
        <begin position="141"/>
        <end position="173"/>
    </location>
</feature>
<evidence type="ECO:0000256" key="3">
    <source>
        <dbReference type="SAM" id="MobiDB-lite"/>
    </source>
</evidence>
<dbReference type="SMART" id="SM00116">
    <property type="entry name" value="CBS"/>
    <property type="match status" value="2"/>
</dbReference>
<keyword evidence="6" id="KW-1185">Reference proteome</keyword>
<accession>A0A1P8WQI8</accession>
<protein>
    <submittedName>
        <fullName evidence="5">Putative manganese-dependent inorganic pyrophosphatase</fullName>
    </submittedName>
</protein>
<feature type="compositionally biased region" description="Basic and acidic residues" evidence="3">
    <location>
        <begin position="149"/>
        <end position="160"/>
    </location>
</feature>
<dbReference type="CDD" id="cd02205">
    <property type="entry name" value="CBS_pair_SF"/>
    <property type="match status" value="1"/>
</dbReference>
<evidence type="ECO:0000313" key="5">
    <source>
        <dbReference type="EMBL" id="APZ96309.1"/>
    </source>
</evidence>
<evidence type="ECO:0000256" key="2">
    <source>
        <dbReference type="PROSITE-ProRule" id="PRU00703"/>
    </source>
</evidence>
<dbReference type="Gene3D" id="3.10.580.10">
    <property type="entry name" value="CBS-domain"/>
    <property type="match status" value="1"/>
</dbReference>
<dbReference type="InterPro" id="IPR046342">
    <property type="entry name" value="CBS_dom_sf"/>
</dbReference>
<evidence type="ECO:0000313" key="6">
    <source>
        <dbReference type="Proteomes" id="UP000187735"/>
    </source>
</evidence>
<dbReference type="InterPro" id="IPR051257">
    <property type="entry name" value="Diverse_CBS-Domain"/>
</dbReference>
<feature type="domain" description="CBS" evidence="4">
    <location>
        <begin position="10"/>
        <end position="67"/>
    </location>
</feature>
<dbReference type="PANTHER" id="PTHR43080:SF2">
    <property type="entry name" value="CBS DOMAIN-CONTAINING PROTEIN"/>
    <property type="match status" value="1"/>
</dbReference>
<dbReference type="AlphaFoldDB" id="A0A1P8WQI8"/>
<dbReference type="OrthoDB" id="9790355at2"/>
<reference evidence="5 6" key="1">
    <citation type="journal article" date="2016" name="Front. Microbiol.">
        <title>Fuerstia marisgermanicae gen. nov., sp. nov., an Unusual Member of the Phylum Planctomycetes from the German Wadden Sea.</title>
        <authorList>
            <person name="Kohn T."/>
            <person name="Heuer A."/>
            <person name="Jogler M."/>
            <person name="Vollmers J."/>
            <person name="Boedeker C."/>
            <person name="Bunk B."/>
            <person name="Rast P."/>
            <person name="Borchert D."/>
            <person name="Glockner I."/>
            <person name="Freese H.M."/>
            <person name="Klenk H.P."/>
            <person name="Overmann J."/>
            <person name="Kaster A.K."/>
            <person name="Rohde M."/>
            <person name="Wiegand S."/>
            <person name="Jogler C."/>
        </authorList>
    </citation>
    <scope>NUCLEOTIDE SEQUENCE [LARGE SCALE GENOMIC DNA]</scope>
    <source>
        <strain evidence="5 6">NH11</strain>
    </source>
</reference>
<dbReference type="InterPro" id="IPR000644">
    <property type="entry name" value="CBS_dom"/>
</dbReference>
<dbReference type="PROSITE" id="PS51371">
    <property type="entry name" value="CBS"/>
    <property type="match status" value="2"/>
</dbReference>
<feature type="domain" description="CBS" evidence="4">
    <location>
        <begin position="75"/>
        <end position="131"/>
    </location>
</feature>
<sequence>MQQQSVSDFMRESSFAIVSESIRLRDAAELLVTHNFSVLVAEDESGRMCGIVPESAVIRELMTNSDREVLVGSVLSRHVESVRSDAELTSVLHLFRSSCNSVIPVVNHDDQVVGLLHRRDIVRMLLGDAATDAKIDAAEDLASGGSKPHFMDRSRVRMDAPKSGNSRADESRD</sequence>
<gene>
    <name evidence="5" type="ORF">Fuma_05977</name>
</gene>
<dbReference type="RefSeq" id="WP_077027351.1">
    <property type="nucleotide sequence ID" value="NZ_CP017641.1"/>
</dbReference>
<evidence type="ECO:0000259" key="4">
    <source>
        <dbReference type="PROSITE" id="PS51371"/>
    </source>
</evidence>
<proteinExistence type="predicted"/>
<dbReference type="EMBL" id="CP017641">
    <property type="protein sequence ID" value="APZ96309.1"/>
    <property type="molecule type" value="Genomic_DNA"/>
</dbReference>
<dbReference type="PANTHER" id="PTHR43080">
    <property type="entry name" value="CBS DOMAIN-CONTAINING PROTEIN CBSX3, MITOCHONDRIAL"/>
    <property type="match status" value="1"/>
</dbReference>
<keyword evidence="1 2" id="KW-0129">CBS domain</keyword>
<dbReference type="Pfam" id="PF00571">
    <property type="entry name" value="CBS"/>
    <property type="match status" value="2"/>
</dbReference>
<evidence type="ECO:0000256" key="1">
    <source>
        <dbReference type="ARBA" id="ARBA00023122"/>
    </source>
</evidence>
<name>A0A1P8WQI8_9PLAN</name>
<organism evidence="5 6">
    <name type="scientific">Fuerstiella marisgermanici</name>
    <dbReference type="NCBI Taxonomy" id="1891926"/>
    <lineage>
        <taxon>Bacteria</taxon>
        <taxon>Pseudomonadati</taxon>
        <taxon>Planctomycetota</taxon>
        <taxon>Planctomycetia</taxon>
        <taxon>Planctomycetales</taxon>
        <taxon>Planctomycetaceae</taxon>
        <taxon>Fuerstiella</taxon>
    </lineage>
</organism>
<dbReference type="KEGG" id="fmr:Fuma_05977"/>
<dbReference type="SUPFAM" id="SSF54631">
    <property type="entry name" value="CBS-domain pair"/>
    <property type="match status" value="1"/>
</dbReference>
<dbReference type="Proteomes" id="UP000187735">
    <property type="component" value="Chromosome"/>
</dbReference>